<protein>
    <recommendedName>
        <fullName evidence="3">Pre-toxin TG domain-containing protein</fullName>
    </recommendedName>
</protein>
<dbReference type="HOGENOM" id="CLU_022714_0_0_9"/>
<dbReference type="Proteomes" id="UP000006459">
    <property type="component" value="Unassembled WGS sequence"/>
</dbReference>
<name>F3UU30_STRSA</name>
<dbReference type="EMBL" id="AFFO01000001">
    <property type="protein sequence ID" value="EGJ41846.1"/>
    <property type="molecule type" value="Genomic_DNA"/>
</dbReference>
<evidence type="ECO:0000313" key="2">
    <source>
        <dbReference type="Proteomes" id="UP000006459"/>
    </source>
</evidence>
<evidence type="ECO:0008006" key="3">
    <source>
        <dbReference type="Google" id="ProtNLM"/>
    </source>
</evidence>
<dbReference type="AlphaFoldDB" id="F3UU30"/>
<accession>F3UU30</accession>
<proteinExistence type="predicted"/>
<dbReference type="PATRIC" id="fig|888808.3.peg.17"/>
<reference evidence="1 2" key="1">
    <citation type="submission" date="2011-03" db="EMBL/GenBank/DDBJ databases">
        <authorList>
            <person name="Muzny D."/>
            <person name="Qin X."/>
            <person name="Deng J."/>
            <person name="Jiang H."/>
            <person name="Liu Y."/>
            <person name="Qu J."/>
            <person name="Song X.-Z."/>
            <person name="Zhang L."/>
            <person name="Thornton R."/>
            <person name="Coyle M."/>
            <person name="Francisco L."/>
            <person name="Jackson L."/>
            <person name="Javaid M."/>
            <person name="Korchina V."/>
            <person name="Kovar C."/>
            <person name="Mata R."/>
            <person name="Mathew T."/>
            <person name="Ngo R."/>
            <person name="Nguyen L."/>
            <person name="Nguyen N."/>
            <person name="Okwuonu G."/>
            <person name="Ongeri F."/>
            <person name="Pham C."/>
            <person name="Simmons D."/>
            <person name="Wilczek-Boney K."/>
            <person name="Hale W."/>
            <person name="Jakkamsetti A."/>
            <person name="Pham P."/>
            <person name="Ruth R."/>
            <person name="San Lucas F."/>
            <person name="Warren J."/>
            <person name="Zhang J."/>
            <person name="Zhao Z."/>
            <person name="Zhou C."/>
            <person name="Zhu D."/>
            <person name="Lee S."/>
            <person name="Bess C."/>
            <person name="Blankenburg K."/>
            <person name="Forbes L."/>
            <person name="Fu Q."/>
            <person name="Gubbala S."/>
            <person name="Hirani K."/>
            <person name="Jayaseelan J.C."/>
            <person name="Lara F."/>
            <person name="Munidasa M."/>
            <person name="Palculict T."/>
            <person name="Patil S."/>
            <person name="Pu L.-L."/>
            <person name="Saada N."/>
            <person name="Tang L."/>
            <person name="Weissenberger G."/>
            <person name="Zhu Y."/>
            <person name="Hemphill L."/>
            <person name="Shang Y."/>
            <person name="Youmans B."/>
            <person name="Ayvaz T."/>
            <person name="Ross M."/>
            <person name="Santibanez J."/>
            <person name="Aqrawi P."/>
            <person name="Gross S."/>
            <person name="Joshi V."/>
            <person name="Fowler G."/>
            <person name="Nazareth L."/>
            <person name="Reid J."/>
            <person name="Worley K."/>
            <person name="Petrosino J."/>
            <person name="Highlander S."/>
            <person name="Gibbs R."/>
        </authorList>
    </citation>
    <scope>NUCLEOTIDE SEQUENCE [LARGE SCALE GENOMIC DNA]</scope>
    <source>
        <strain evidence="1 2">SK49</strain>
    </source>
</reference>
<sequence length="732" mass="79908">MTKYYSNQPDFSTEAPDPAYNYFSSMSDIMDNIEAAGNTVKSEGVEDLYTQKGEAALGVKKDSSIFDKSIQRIYSMLNSAKKVHSDIMQNIDNKFTRGMDDAFKSLNNVNGDKKPYESKYTKKDTIKYKQEAGANGFEQRAYNDPQPYKLHELLDGKASPIEAAKDVYETRLQAAKAYLAQKDKLTDKEIKNLEGKSAEDIVEAYFPSKIPDYQGLKASRFQEENKDTLQKVDIGLKVLAGLAAAGGIIFAPFTSGASLTLTYASGAYLFADNAYSAWTGQTMITGDRLSTEDRVWAGIDAATTLASMGSLAYLTKFGTSGPNLLKNLATLGKYADDANDVSKVFYTVATDQDSSTALQNLVIGQVTSFGVGKAGNYFGGKFGRGGTPDLDVDLPGGSRPAGDFDISSKVGQLPKLDPANVRLSSRPDLHLKASSADMSLAKLKPHPTVSVDVPKVKQISGDGAVKAVSGVKPGDVDVPKAKGTVNPSPSQPTTRAIIDQKLQEYGVSWDEFNRLRNTHVTKMTQSEYDMMIDIRNAIPYPDDSTVMQKIMPIEAEVWLFDRKKKATAGGYAARRSDVKNITNIREAVEGLRLDYEGSPFVETMIDANGNRVAVRDQNGNLVLKTDAYLRLEYTTDETGYIKIPYGDMEGNLIDGKGNIVMNSSTGKPKKVIDPASGNGFIKSDSDEFLVPEYLHSDRSRLKEGSKLYLNVGGEEVLVGRVNKDGIMEYVEG</sequence>
<evidence type="ECO:0000313" key="1">
    <source>
        <dbReference type="EMBL" id="EGJ41846.1"/>
    </source>
</evidence>
<comment type="caution">
    <text evidence="1">The sequence shown here is derived from an EMBL/GenBank/DDBJ whole genome shotgun (WGS) entry which is preliminary data.</text>
</comment>
<dbReference type="eggNOG" id="COG3266">
    <property type="taxonomic scope" value="Bacteria"/>
</dbReference>
<dbReference type="RefSeq" id="WP_002931564.1">
    <property type="nucleotide sequence ID" value="NZ_GL890985.1"/>
</dbReference>
<organism evidence="1 2">
    <name type="scientific">Streptococcus sanguinis SK49</name>
    <dbReference type="NCBI Taxonomy" id="888808"/>
    <lineage>
        <taxon>Bacteria</taxon>
        <taxon>Bacillati</taxon>
        <taxon>Bacillota</taxon>
        <taxon>Bacilli</taxon>
        <taxon>Lactobacillales</taxon>
        <taxon>Streptococcaceae</taxon>
        <taxon>Streptococcus</taxon>
    </lineage>
</organism>
<gene>
    <name evidence="1" type="ORF">HMPREF9380_0018</name>
</gene>